<evidence type="ECO:0000313" key="5">
    <source>
        <dbReference type="EMBL" id="PRQ45212.1"/>
    </source>
</evidence>
<dbReference type="InterPro" id="IPR029064">
    <property type="entry name" value="Ribosomal_eL30-like_sf"/>
</dbReference>
<dbReference type="Proteomes" id="UP000238479">
    <property type="component" value="Chromosome 3"/>
</dbReference>
<dbReference type="PRINTS" id="PR00881">
    <property type="entry name" value="L7ARS6FAMILY"/>
</dbReference>
<feature type="domain" description="Ribosomal protein eL8/eL30/eS12/Gadd45" evidence="4">
    <location>
        <begin position="73"/>
        <end position="115"/>
    </location>
</feature>
<evidence type="ECO:0000259" key="4">
    <source>
        <dbReference type="Pfam" id="PF01248"/>
    </source>
</evidence>
<feature type="region of interest" description="Disordered" evidence="3">
    <location>
        <begin position="1"/>
        <end position="28"/>
    </location>
</feature>
<keyword evidence="5" id="KW-0689">Ribosomal protein</keyword>
<feature type="compositionally biased region" description="Basic residues" evidence="3">
    <location>
        <begin position="8"/>
        <end position="28"/>
    </location>
</feature>
<proteinExistence type="inferred from homology"/>
<dbReference type="Gramene" id="PRQ45212">
    <property type="protein sequence ID" value="PRQ45212"/>
    <property type="gene ID" value="RchiOBHm_Chr3g0487691"/>
</dbReference>
<accession>A0A2P6RFM0</accession>
<evidence type="ECO:0000256" key="1">
    <source>
        <dbReference type="ARBA" id="ARBA00007337"/>
    </source>
</evidence>
<name>A0A2P6RFM0_ROSCH</name>
<dbReference type="GO" id="GO:0005840">
    <property type="term" value="C:ribosome"/>
    <property type="evidence" value="ECO:0007669"/>
    <property type="project" value="UniProtKB-KW"/>
</dbReference>
<comment type="caution">
    <text evidence="5">The sequence shown here is derived from an EMBL/GenBank/DDBJ whole genome shotgun (WGS) entry which is preliminary data.</text>
</comment>
<keyword evidence="2" id="KW-0687">Ribonucleoprotein</keyword>
<evidence type="ECO:0000313" key="6">
    <source>
        <dbReference type="Proteomes" id="UP000238479"/>
    </source>
</evidence>
<sequence length="128" mass="14881">MSLFQGPKKGRKLPFAGSKKKPIQRKKKVLKQRLKVPPPLNQFTKTLNKNLASFRYCCFAKYQIGYGKHVHRLKEKTVEAKKPIVVKYGLNHVTYLIEHNKAQLVVIAHDVNPIELLYAERWRSPFAL</sequence>
<dbReference type="AlphaFoldDB" id="A0A2P6RFM0"/>
<gene>
    <name evidence="5" type="ORF">RchiOBHm_Chr3g0487691</name>
</gene>
<keyword evidence="6" id="KW-1185">Reference proteome</keyword>
<dbReference type="Gene3D" id="3.30.1330.30">
    <property type="match status" value="1"/>
</dbReference>
<reference evidence="5 6" key="1">
    <citation type="journal article" date="2018" name="Nat. Genet.">
        <title>The Rosa genome provides new insights in the design of modern roses.</title>
        <authorList>
            <person name="Bendahmane M."/>
        </authorList>
    </citation>
    <scope>NUCLEOTIDE SEQUENCE [LARGE SCALE GENOMIC DNA]</scope>
    <source>
        <strain evidence="6">cv. Old Blush</strain>
    </source>
</reference>
<dbReference type="InterPro" id="IPR018492">
    <property type="entry name" value="Ribosomal_eL8/Nhp2"/>
</dbReference>
<dbReference type="SUPFAM" id="SSF55315">
    <property type="entry name" value="L30e-like"/>
    <property type="match status" value="1"/>
</dbReference>
<organism evidence="5 6">
    <name type="scientific">Rosa chinensis</name>
    <name type="common">China rose</name>
    <dbReference type="NCBI Taxonomy" id="74649"/>
    <lineage>
        <taxon>Eukaryota</taxon>
        <taxon>Viridiplantae</taxon>
        <taxon>Streptophyta</taxon>
        <taxon>Embryophyta</taxon>
        <taxon>Tracheophyta</taxon>
        <taxon>Spermatophyta</taxon>
        <taxon>Magnoliopsida</taxon>
        <taxon>eudicotyledons</taxon>
        <taxon>Gunneridae</taxon>
        <taxon>Pentapetalae</taxon>
        <taxon>rosids</taxon>
        <taxon>fabids</taxon>
        <taxon>Rosales</taxon>
        <taxon>Rosaceae</taxon>
        <taxon>Rosoideae</taxon>
        <taxon>Rosoideae incertae sedis</taxon>
        <taxon>Rosa</taxon>
    </lineage>
</organism>
<evidence type="ECO:0000256" key="3">
    <source>
        <dbReference type="SAM" id="MobiDB-lite"/>
    </source>
</evidence>
<comment type="similarity">
    <text evidence="1">Belongs to the eukaryotic ribosomal protein eL8 family.</text>
</comment>
<evidence type="ECO:0000256" key="2">
    <source>
        <dbReference type="ARBA" id="ARBA00023274"/>
    </source>
</evidence>
<dbReference type="GO" id="GO:1990904">
    <property type="term" value="C:ribonucleoprotein complex"/>
    <property type="evidence" value="ECO:0007669"/>
    <property type="project" value="UniProtKB-KW"/>
</dbReference>
<dbReference type="EMBL" id="PDCK01000041">
    <property type="protein sequence ID" value="PRQ45212.1"/>
    <property type="molecule type" value="Genomic_DNA"/>
</dbReference>
<dbReference type="Pfam" id="PF01248">
    <property type="entry name" value="Ribosomal_L7Ae"/>
    <property type="match status" value="1"/>
</dbReference>
<protein>
    <submittedName>
        <fullName evidence="5">Putative 50S ribosomal protein L30e</fullName>
    </submittedName>
</protein>
<dbReference type="STRING" id="74649.A0A2P6RFM0"/>
<dbReference type="InterPro" id="IPR004038">
    <property type="entry name" value="Ribosomal_eL8/eL30/eS12/Gad45"/>
</dbReference>